<dbReference type="SUPFAM" id="SSF47336">
    <property type="entry name" value="ACP-like"/>
    <property type="match status" value="1"/>
</dbReference>
<dbReference type="GO" id="GO:0044550">
    <property type="term" value="P:secondary metabolite biosynthetic process"/>
    <property type="evidence" value="ECO:0007669"/>
    <property type="project" value="TreeGrafter"/>
</dbReference>
<dbReference type="InterPro" id="IPR000873">
    <property type="entry name" value="AMP-dep_synth/lig_dom"/>
</dbReference>
<evidence type="ECO:0000313" key="6">
    <source>
        <dbReference type="EMBL" id="MBP0461348.1"/>
    </source>
</evidence>
<dbReference type="GO" id="GO:0043041">
    <property type="term" value="P:amino acid activation for nonribosomal peptide biosynthetic process"/>
    <property type="evidence" value="ECO:0007669"/>
    <property type="project" value="TreeGrafter"/>
</dbReference>
<feature type="region of interest" description="Disordered" evidence="4">
    <location>
        <begin position="1085"/>
        <end position="1108"/>
    </location>
</feature>
<dbReference type="Gene3D" id="3.30.559.30">
    <property type="entry name" value="Nonribosomal peptide synthetase, condensation domain"/>
    <property type="match status" value="1"/>
</dbReference>
<dbReference type="PANTHER" id="PTHR45527:SF1">
    <property type="entry name" value="FATTY ACID SYNTHASE"/>
    <property type="match status" value="1"/>
</dbReference>
<dbReference type="Gene3D" id="3.40.50.12780">
    <property type="entry name" value="N-terminal domain of ligase-like"/>
    <property type="match status" value="1"/>
</dbReference>
<dbReference type="InterPro" id="IPR006162">
    <property type="entry name" value="Ppantetheine_attach_site"/>
</dbReference>
<dbReference type="GO" id="GO:0031177">
    <property type="term" value="F:phosphopantetheine binding"/>
    <property type="evidence" value="ECO:0007669"/>
    <property type="project" value="TreeGrafter"/>
</dbReference>
<evidence type="ECO:0000256" key="1">
    <source>
        <dbReference type="ARBA" id="ARBA00001957"/>
    </source>
</evidence>
<dbReference type="Pfam" id="PF00668">
    <property type="entry name" value="Condensation"/>
    <property type="match status" value="1"/>
</dbReference>
<comment type="cofactor">
    <cofactor evidence="1">
        <name>pantetheine 4'-phosphate</name>
        <dbReference type="ChEBI" id="CHEBI:47942"/>
    </cofactor>
</comment>
<gene>
    <name evidence="6" type="ORF">JFN87_28380</name>
</gene>
<comment type="caution">
    <text evidence="6">The sequence shown here is derived from an EMBL/GenBank/DDBJ whole genome shotgun (WGS) entry which is preliminary data.</text>
</comment>
<dbReference type="PANTHER" id="PTHR45527">
    <property type="entry name" value="NONRIBOSOMAL PEPTIDE SYNTHETASE"/>
    <property type="match status" value="1"/>
</dbReference>
<dbReference type="InterPro" id="IPR023213">
    <property type="entry name" value="CAT-like_dom_sf"/>
</dbReference>
<dbReference type="SUPFAM" id="SSF56801">
    <property type="entry name" value="Acetyl-CoA synthetase-like"/>
    <property type="match status" value="1"/>
</dbReference>
<accession>A0A940S0J1</accession>
<feature type="compositionally biased region" description="Low complexity" evidence="4">
    <location>
        <begin position="14"/>
        <end position="28"/>
    </location>
</feature>
<keyword evidence="3" id="KW-0597">Phosphoprotein</keyword>
<dbReference type="Gene3D" id="3.30.300.30">
    <property type="match status" value="1"/>
</dbReference>
<dbReference type="Gene3D" id="3.30.559.10">
    <property type="entry name" value="Chloramphenicol acetyltransferase-like domain"/>
    <property type="match status" value="1"/>
</dbReference>
<sequence>MGRTSSEPVPPVASPHALSSASSIAPATAPAPVPPSAPATAPAPGARPGRYRRGDTMHGLFAWCAARTPGAVAMADGERRITYAELDAASDAFAGILEASGVGRGDLVPLVMGRGPELVVAMLAVLKRGAAYASLAPEWPADHTAGLMERLSAPLAVTDLPGPWQVPVLAAPGDPRGADRGGHRRPTPVEVDGDDVCSVFFTSGTTGAPKAVLSRHRGTVRLFDDCVFSDFGPGTAMLQVAASPWDGFTFDCWGSLLCGGKVVFAESPLLPGPLARLAASEGVTHAFLTTSLFNMLVDEGVDAFDGIGHVMVGGEKLSKDHILRFMDRHPAASVSNVYGPVEATVIVSRHAITRADCLADEGLPLGLPVTGTGIYVLDGDRTCAPGERGELCFGGDSLARGYLDPAMTAEKFTDVEIGGAVHRVYRSGDVGHLDAEGVLHFAGRTDRQVKVRGMRIETEQIEQGVSAVEGVRDRAVVPVTAADGSCTALALFYTGTLEPAGLRDLLAARLPAHLVPARLFRLDRLPLTPQGKLDRKHLAVLARRTPDAGESARDAAAQEPVNATERRVARAFASVLDRASVPLTASFFDLGGNSLDAARLCARLSASEGAVQSAQLHRTPDVRSFAAWLDAGAAAPADAGAAAPADAGAAAPADAGAAASAGAGCDLAAGAVPLTTMQDLFLSRDETASLAWRVDGPLDLGALRAAAGDVHRRHQALHAHYEMRGAGVAVLPRQPGEPEFTVLPAAPREQAPALLKAALGEPLSVGEGRIWRTVVLPDAAGGSALVGMAIHHIAFDGWSQALLADDLSFAYAQRLRAGAPRFLRPAATLAEANGEHAAYLARIDLAEQRDFWVEALRGLPDVVLPGERAGAAPTGPVAVHRTRVGADEAGGSGAGTAGAGRFVRWYAAVVEALRTLTGLADVGICVPTASRGGRLMDSAVTTRADVVCLRATPDGEGPALPLAHAEAVVRESLAHQEIAFRDVALAAAQVQDVGALLTLPMFILQDNPAPVPELPGCRVSRLREVMDPRENAYRLVVEVEPLPDGGAEITVTVRTDVVDAGLAPSFTAELLRALRAGAARDGRTRALAPTVSDAPAHRPELVGAPDGR</sequence>
<dbReference type="InterPro" id="IPR042099">
    <property type="entry name" value="ANL_N_sf"/>
</dbReference>
<dbReference type="RefSeq" id="WP_209344564.1">
    <property type="nucleotide sequence ID" value="NZ_JAGIQL010000180.1"/>
</dbReference>
<dbReference type="Pfam" id="PF00550">
    <property type="entry name" value="PP-binding"/>
    <property type="match status" value="1"/>
</dbReference>
<evidence type="ECO:0000256" key="2">
    <source>
        <dbReference type="ARBA" id="ARBA00022450"/>
    </source>
</evidence>
<dbReference type="AlphaFoldDB" id="A0A940S0J1"/>
<dbReference type="InterPro" id="IPR036736">
    <property type="entry name" value="ACP-like_sf"/>
</dbReference>
<proteinExistence type="predicted"/>
<feature type="domain" description="Carrier" evidence="5">
    <location>
        <begin position="559"/>
        <end position="633"/>
    </location>
</feature>
<dbReference type="PROSITE" id="PS50075">
    <property type="entry name" value="CARRIER"/>
    <property type="match status" value="1"/>
</dbReference>
<dbReference type="GO" id="GO:0008610">
    <property type="term" value="P:lipid biosynthetic process"/>
    <property type="evidence" value="ECO:0007669"/>
    <property type="project" value="UniProtKB-ARBA"/>
</dbReference>
<evidence type="ECO:0000313" key="7">
    <source>
        <dbReference type="Proteomes" id="UP000670475"/>
    </source>
</evidence>
<dbReference type="GO" id="GO:0005737">
    <property type="term" value="C:cytoplasm"/>
    <property type="evidence" value="ECO:0007669"/>
    <property type="project" value="TreeGrafter"/>
</dbReference>
<dbReference type="PROSITE" id="PS00012">
    <property type="entry name" value="PHOSPHOPANTETHEINE"/>
    <property type="match status" value="1"/>
</dbReference>
<feature type="region of interest" description="Disordered" evidence="4">
    <location>
        <begin position="1"/>
        <end position="51"/>
    </location>
</feature>
<reference evidence="6" key="1">
    <citation type="submission" date="2021-03" db="EMBL/GenBank/DDBJ databases">
        <title>Whole genome sequence of Streptomyces bomunensis MMS17-BM035.</title>
        <authorList>
            <person name="Lee J.H."/>
        </authorList>
    </citation>
    <scope>NUCLEOTIDE SEQUENCE</scope>
    <source>
        <strain evidence="6">MMS17-BM035</strain>
    </source>
</reference>
<dbReference type="PROSITE" id="PS00455">
    <property type="entry name" value="AMP_BINDING"/>
    <property type="match status" value="1"/>
</dbReference>
<dbReference type="Proteomes" id="UP000670475">
    <property type="component" value="Unassembled WGS sequence"/>
</dbReference>
<dbReference type="InterPro" id="IPR009081">
    <property type="entry name" value="PP-bd_ACP"/>
</dbReference>
<dbReference type="GO" id="GO:0003824">
    <property type="term" value="F:catalytic activity"/>
    <property type="evidence" value="ECO:0007669"/>
    <property type="project" value="InterPro"/>
</dbReference>
<dbReference type="Gene3D" id="1.10.1200.10">
    <property type="entry name" value="ACP-like"/>
    <property type="match status" value="1"/>
</dbReference>
<dbReference type="EMBL" id="JAGIQL010000180">
    <property type="protein sequence ID" value="MBP0461348.1"/>
    <property type="molecule type" value="Genomic_DNA"/>
</dbReference>
<evidence type="ECO:0000256" key="3">
    <source>
        <dbReference type="ARBA" id="ARBA00022553"/>
    </source>
</evidence>
<name>A0A940S0J1_9ACTN</name>
<dbReference type="InterPro" id="IPR020845">
    <property type="entry name" value="AMP-binding_CS"/>
</dbReference>
<evidence type="ECO:0000256" key="4">
    <source>
        <dbReference type="SAM" id="MobiDB-lite"/>
    </source>
</evidence>
<dbReference type="Pfam" id="PF00501">
    <property type="entry name" value="AMP-binding"/>
    <property type="match status" value="1"/>
</dbReference>
<organism evidence="6 7">
    <name type="scientific">Streptomyces montanisoli</name>
    <dbReference type="NCBI Taxonomy" id="2798581"/>
    <lineage>
        <taxon>Bacteria</taxon>
        <taxon>Bacillati</taxon>
        <taxon>Actinomycetota</taxon>
        <taxon>Actinomycetes</taxon>
        <taxon>Kitasatosporales</taxon>
        <taxon>Streptomycetaceae</taxon>
        <taxon>Streptomyces</taxon>
    </lineage>
</organism>
<dbReference type="InterPro" id="IPR001242">
    <property type="entry name" value="Condensation_dom"/>
</dbReference>
<protein>
    <submittedName>
        <fullName evidence="6">AMP-binding protein</fullName>
    </submittedName>
</protein>
<keyword evidence="7" id="KW-1185">Reference proteome</keyword>
<evidence type="ECO:0000259" key="5">
    <source>
        <dbReference type="PROSITE" id="PS50075"/>
    </source>
</evidence>
<dbReference type="SUPFAM" id="SSF52777">
    <property type="entry name" value="CoA-dependent acyltransferases"/>
    <property type="match status" value="2"/>
</dbReference>
<dbReference type="InterPro" id="IPR045851">
    <property type="entry name" value="AMP-bd_C_sf"/>
</dbReference>
<keyword evidence="2" id="KW-0596">Phosphopantetheine</keyword>